<feature type="transmembrane region" description="Helical" evidence="1">
    <location>
        <begin position="50"/>
        <end position="69"/>
    </location>
</feature>
<sequence length="98" mass="10777">MALEPYLQLQELGSKLDTLPSSKDALITLLKIYSVFEAGKFTLFLKLADLLLWAAIVAATVGFTARFVCGRDDDMKVQLLDALKNPKLLHNPTGSHTT</sequence>
<keyword evidence="1" id="KW-1133">Transmembrane helix</keyword>
<dbReference type="Proteomes" id="UP000188354">
    <property type="component" value="Chromosome LG19"/>
</dbReference>
<keyword evidence="1" id="KW-0472">Membrane</keyword>
<accession>A0A4P1QPZ0</accession>
<dbReference type="Gramene" id="OIV91866">
    <property type="protein sequence ID" value="OIV91866"/>
    <property type="gene ID" value="TanjilG_17858"/>
</dbReference>
<name>A0A4P1QPZ0_LUPAN</name>
<gene>
    <name evidence="2" type="ORF">TanjilG_17858</name>
</gene>
<dbReference type="AlphaFoldDB" id="A0A4P1QPZ0"/>
<protein>
    <submittedName>
        <fullName evidence="2">Uncharacterized protein</fullName>
    </submittedName>
</protein>
<reference evidence="2 3" key="1">
    <citation type="journal article" date="2017" name="Plant Biotechnol. J.">
        <title>A comprehensive draft genome sequence for lupin (Lupinus angustifolius), an emerging health food: insights into plant-microbe interactions and legume evolution.</title>
        <authorList>
            <person name="Hane J.K."/>
            <person name="Ming Y."/>
            <person name="Kamphuis L.G."/>
            <person name="Nelson M.N."/>
            <person name="Garg G."/>
            <person name="Atkins C.A."/>
            <person name="Bayer P.E."/>
            <person name="Bravo A."/>
            <person name="Bringans S."/>
            <person name="Cannon S."/>
            <person name="Edwards D."/>
            <person name="Foley R."/>
            <person name="Gao L.L."/>
            <person name="Harrison M.J."/>
            <person name="Huang W."/>
            <person name="Hurgobin B."/>
            <person name="Li S."/>
            <person name="Liu C.W."/>
            <person name="McGrath A."/>
            <person name="Morahan G."/>
            <person name="Murray J."/>
            <person name="Weller J."/>
            <person name="Jian J."/>
            <person name="Singh K.B."/>
        </authorList>
    </citation>
    <scope>NUCLEOTIDE SEQUENCE [LARGE SCALE GENOMIC DNA]</scope>
    <source>
        <strain evidence="3">cv. Tanjil</strain>
        <tissue evidence="2">Whole plant</tissue>
    </source>
</reference>
<organism evidence="2 3">
    <name type="scientific">Lupinus angustifolius</name>
    <name type="common">Narrow-leaved blue lupine</name>
    <dbReference type="NCBI Taxonomy" id="3871"/>
    <lineage>
        <taxon>Eukaryota</taxon>
        <taxon>Viridiplantae</taxon>
        <taxon>Streptophyta</taxon>
        <taxon>Embryophyta</taxon>
        <taxon>Tracheophyta</taxon>
        <taxon>Spermatophyta</taxon>
        <taxon>Magnoliopsida</taxon>
        <taxon>eudicotyledons</taxon>
        <taxon>Gunneridae</taxon>
        <taxon>Pentapetalae</taxon>
        <taxon>rosids</taxon>
        <taxon>fabids</taxon>
        <taxon>Fabales</taxon>
        <taxon>Fabaceae</taxon>
        <taxon>Papilionoideae</taxon>
        <taxon>50 kb inversion clade</taxon>
        <taxon>genistoids sensu lato</taxon>
        <taxon>core genistoids</taxon>
        <taxon>Genisteae</taxon>
        <taxon>Lupinus</taxon>
    </lineage>
</organism>
<evidence type="ECO:0000313" key="2">
    <source>
        <dbReference type="EMBL" id="OIV91866.1"/>
    </source>
</evidence>
<evidence type="ECO:0000313" key="3">
    <source>
        <dbReference type="Proteomes" id="UP000188354"/>
    </source>
</evidence>
<keyword evidence="1" id="KW-0812">Transmembrane</keyword>
<proteinExistence type="predicted"/>
<dbReference type="EMBL" id="CM007379">
    <property type="protein sequence ID" value="OIV91866.1"/>
    <property type="molecule type" value="Genomic_DNA"/>
</dbReference>
<keyword evidence="3" id="KW-1185">Reference proteome</keyword>
<evidence type="ECO:0000256" key="1">
    <source>
        <dbReference type="SAM" id="Phobius"/>
    </source>
</evidence>